<proteinExistence type="predicted"/>
<evidence type="ECO:0000313" key="2">
    <source>
        <dbReference type="Proteomes" id="UP000272474"/>
    </source>
</evidence>
<dbReference type="Proteomes" id="UP000272474">
    <property type="component" value="Unassembled WGS sequence"/>
</dbReference>
<sequence length="35" mass="4416">MLCRLIGHKWTDWWKDKSSGYQMRECLRCERTEIR</sequence>
<dbReference type="OrthoDB" id="9800350at2"/>
<evidence type="ECO:0000313" key="1">
    <source>
        <dbReference type="EMBL" id="RKN35975.1"/>
    </source>
</evidence>
<dbReference type="Pfam" id="PF07874">
    <property type="entry name" value="DUF1660"/>
    <property type="match status" value="1"/>
</dbReference>
<reference evidence="1 2" key="1">
    <citation type="journal article" date="2014" name="Int. J. Syst. Evol. Microbiol.">
        <title>Streptomyces hoynatensis sp. nov., isolated from deep marine sediment.</title>
        <authorList>
            <person name="Veyisoglu A."/>
            <person name="Sahin N."/>
        </authorList>
    </citation>
    <scope>NUCLEOTIDE SEQUENCE [LARGE SCALE GENOMIC DNA]</scope>
    <source>
        <strain evidence="1 2">KCTC 29097</strain>
    </source>
</reference>
<protein>
    <submittedName>
        <fullName evidence="1">Uncharacterized protein</fullName>
    </submittedName>
</protein>
<organism evidence="1 2">
    <name type="scientific">Streptomyces hoynatensis</name>
    <dbReference type="NCBI Taxonomy" id="1141874"/>
    <lineage>
        <taxon>Bacteria</taxon>
        <taxon>Bacillati</taxon>
        <taxon>Actinomycetota</taxon>
        <taxon>Actinomycetes</taxon>
        <taxon>Kitasatosporales</taxon>
        <taxon>Streptomycetaceae</taxon>
        <taxon>Streptomyces</taxon>
    </lineage>
</organism>
<keyword evidence="2" id="KW-1185">Reference proteome</keyword>
<accession>A0A3A9YFQ8</accession>
<dbReference type="RefSeq" id="WP_120685079.1">
    <property type="nucleotide sequence ID" value="NZ_RBAL01000034.1"/>
</dbReference>
<gene>
    <name evidence="1" type="ORF">D7294_30560</name>
</gene>
<dbReference type="AlphaFoldDB" id="A0A3A9YFQ8"/>
<dbReference type="EMBL" id="RBAL01000034">
    <property type="protein sequence ID" value="RKN35975.1"/>
    <property type="molecule type" value="Genomic_DNA"/>
</dbReference>
<name>A0A3A9YFQ8_9ACTN</name>
<comment type="caution">
    <text evidence="1">The sequence shown here is derived from an EMBL/GenBank/DDBJ whole genome shotgun (WGS) entry which is preliminary data.</text>
</comment>
<dbReference type="InterPro" id="IPR012455">
    <property type="entry name" value="DUF1660"/>
</dbReference>